<sequence length="381" mass="38645">RFACAVGPAAGGGVVAAAALWLGQGPAGWVVCSVAGAVAGVLFVWAGVRNRQVTREAAALAWLILAVAAVALACGLALAQALFALTVVAVVSVLMGGASARRQAPDALDSLVRALAVIATAGVVVVGPLTGLGAVVAGVCLLAVAAAYWIGWLTSRAAGFAHAGNGLFALGALLVVFGVLGSVEARVAAGAGVVVGLLALASAMRRRFPDVSHGAVLTGHLTGIVLACAALVQAWPQNTWYLPLAAAPLVLCYLLMPRLRGVGGFRLGALLWLSFAALTALAGGAQTPYQQQASLSAALALVWLAAGFVLRRRAARWSMPLYVAAATLAVFCGVISLFSPDAGGAWQVFLINGIVFACLFLVFRQDVFAYLLTLSLTLTGH</sequence>
<feature type="transmembrane region" description="Helical" evidence="1">
    <location>
        <begin position="293"/>
        <end position="310"/>
    </location>
</feature>
<comment type="caution">
    <text evidence="2">The sequence shown here is derived from an EMBL/GenBank/DDBJ whole genome shotgun (WGS) entry which is preliminary data.</text>
</comment>
<accession>A0A0F8ZVQ9</accession>
<feature type="transmembrane region" description="Helical" evidence="1">
    <location>
        <begin position="240"/>
        <end position="256"/>
    </location>
</feature>
<feature type="transmembrane region" description="Helical" evidence="1">
    <location>
        <begin position="215"/>
        <end position="234"/>
    </location>
</feature>
<feature type="transmembrane region" description="Helical" evidence="1">
    <location>
        <begin position="186"/>
        <end position="203"/>
    </location>
</feature>
<feature type="transmembrane region" description="Helical" evidence="1">
    <location>
        <begin position="268"/>
        <end position="287"/>
    </location>
</feature>
<reference evidence="2" key="1">
    <citation type="journal article" date="2015" name="Nature">
        <title>Complex archaea that bridge the gap between prokaryotes and eukaryotes.</title>
        <authorList>
            <person name="Spang A."/>
            <person name="Saw J.H."/>
            <person name="Jorgensen S.L."/>
            <person name="Zaremba-Niedzwiedzka K."/>
            <person name="Martijn J."/>
            <person name="Lind A.E."/>
            <person name="van Eijk R."/>
            <person name="Schleper C."/>
            <person name="Guy L."/>
            <person name="Ettema T.J."/>
        </authorList>
    </citation>
    <scope>NUCLEOTIDE SEQUENCE</scope>
</reference>
<dbReference type="AlphaFoldDB" id="A0A0F8ZVQ9"/>
<evidence type="ECO:0000313" key="2">
    <source>
        <dbReference type="EMBL" id="KKK70489.1"/>
    </source>
</evidence>
<organism evidence="2">
    <name type="scientific">marine sediment metagenome</name>
    <dbReference type="NCBI Taxonomy" id="412755"/>
    <lineage>
        <taxon>unclassified sequences</taxon>
        <taxon>metagenomes</taxon>
        <taxon>ecological metagenomes</taxon>
    </lineage>
</organism>
<name>A0A0F8ZVQ9_9ZZZZ</name>
<protein>
    <recommendedName>
        <fullName evidence="3">DUF2339 domain-containing protein</fullName>
    </recommendedName>
</protein>
<keyword evidence="1" id="KW-1133">Transmembrane helix</keyword>
<evidence type="ECO:0000256" key="1">
    <source>
        <dbReference type="SAM" id="Phobius"/>
    </source>
</evidence>
<feature type="transmembrane region" description="Helical" evidence="1">
    <location>
        <begin position="160"/>
        <end position="180"/>
    </location>
</feature>
<feature type="non-terminal residue" evidence="2">
    <location>
        <position position="381"/>
    </location>
</feature>
<gene>
    <name evidence="2" type="ORF">LCGC14_2923470</name>
</gene>
<keyword evidence="1" id="KW-0812">Transmembrane</keyword>
<feature type="transmembrane region" description="Helical" evidence="1">
    <location>
        <begin position="317"/>
        <end position="338"/>
    </location>
</feature>
<feature type="transmembrane region" description="Helical" evidence="1">
    <location>
        <begin position="27"/>
        <end position="48"/>
    </location>
</feature>
<feature type="transmembrane region" description="Helical" evidence="1">
    <location>
        <begin position="344"/>
        <end position="363"/>
    </location>
</feature>
<evidence type="ECO:0008006" key="3">
    <source>
        <dbReference type="Google" id="ProtNLM"/>
    </source>
</evidence>
<dbReference type="EMBL" id="LAZR01058168">
    <property type="protein sequence ID" value="KKK70489.1"/>
    <property type="molecule type" value="Genomic_DNA"/>
</dbReference>
<proteinExistence type="predicted"/>
<keyword evidence="1" id="KW-0472">Membrane</keyword>
<feature type="non-terminal residue" evidence="2">
    <location>
        <position position="1"/>
    </location>
</feature>
<feature type="transmembrane region" description="Helical" evidence="1">
    <location>
        <begin position="135"/>
        <end position="153"/>
    </location>
</feature>
<feature type="transmembrane region" description="Helical" evidence="1">
    <location>
        <begin position="60"/>
        <end position="78"/>
    </location>
</feature>